<dbReference type="RefSeq" id="WP_010489250.1">
    <property type="nucleotide sequence ID" value="NZ_CP074379.1"/>
</dbReference>
<proteinExistence type="predicted"/>
<evidence type="ECO:0000256" key="1">
    <source>
        <dbReference type="SAM" id="MobiDB-lite"/>
    </source>
</evidence>
<evidence type="ECO:0000313" key="4">
    <source>
        <dbReference type="Proteomes" id="UP000307781"/>
    </source>
</evidence>
<sequence length="114" mass="12826">MKLRGSVLINTLILFGIFLSLTVGLFEQFKSWQQRYRVILKVEKAQFETTYSRWRQQKEADKQTSENVSNNQGSSTSGAVESSSTTVEGAPFTEIQPPQTKSTETQGSKAEMLE</sequence>
<reference evidence="3 4" key="1">
    <citation type="submission" date="2019-05" db="EMBL/GenBank/DDBJ databases">
        <title>Genome-based reclassification of Lactobacillus casei as Lactobacillus casei subsp. casei. subsp.nov., description of Lactobacillus casei subsp. zeae subsp. nov., and emended description of Lactobacillus casei.</title>
        <authorList>
            <person name="Huang C.-H."/>
        </authorList>
    </citation>
    <scope>NUCLEOTIDE SEQUENCE [LARGE SCALE GENOMIC DNA]</scope>
    <source>
        <strain evidence="3 4">CRBIP24.58</strain>
    </source>
</reference>
<accession>A0A5R8M1K9</accession>
<name>A0A5R8M1K9_LACZE</name>
<protein>
    <submittedName>
        <fullName evidence="3">Uncharacterized protein</fullName>
    </submittedName>
</protein>
<feature type="compositionally biased region" description="Low complexity" evidence="1">
    <location>
        <begin position="73"/>
        <end position="88"/>
    </location>
</feature>
<feature type="compositionally biased region" description="Polar residues" evidence="1">
    <location>
        <begin position="96"/>
        <end position="108"/>
    </location>
</feature>
<keyword evidence="2" id="KW-1133">Transmembrane helix</keyword>
<evidence type="ECO:0000313" key="3">
    <source>
        <dbReference type="EMBL" id="TLF43454.1"/>
    </source>
</evidence>
<comment type="caution">
    <text evidence="3">The sequence shown here is derived from an EMBL/GenBank/DDBJ whole genome shotgun (WGS) entry which is preliminary data.</text>
</comment>
<organism evidence="3 4">
    <name type="scientific">Lacticaseibacillus zeae</name>
    <name type="common">Lactobacillus zeae</name>
    <dbReference type="NCBI Taxonomy" id="57037"/>
    <lineage>
        <taxon>Bacteria</taxon>
        <taxon>Bacillati</taxon>
        <taxon>Bacillota</taxon>
        <taxon>Bacilli</taxon>
        <taxon>Lactobacillales</taxon>
        <taxon>Lactobacillaceae</taxon>
        <taxon>Lacticaseibacillus</taxon>
    </lineage>
</organism>
<feature type="region of interest" description="Disordered" evidence="1">
    <location>
        <begin position="55"/>
        <end position="114"/>
    </location>
</feature>
<keyword evidence="2" id="KW-0812">Transmembrane</keyword>
<feature type="transmembrane region" description="Helical" evidence="2">
    <location>
        <begin position="6"/>
        <end position="26"/>
    </location>
</feature>
<evidence type="ECO:0000256" key="2">
    <source>
        <dbReference type="SAM" id="Phobius"/>
    </source>
</evidence>
<gene>
    <name evidence="3" type="ORF">FEI14_00790</name>
</gene>
<dbReference type="AlphaFoldDB" id="A0A5R8M1K9"/>
<keyword evidence="2" id="KW-0472">Membrane</keyword>
<dbReference type="Proteomes" id="UP000307781">
    <property type="component" value="Unassembled WGS sequence"/>
</dbReference>
<dbReference type="EMBL" id="VBWN01000001">
    <property type="protein sequence ID" value="TLF43454.1"/>
    <property type="molecule type" value="Genomic_DNA"/>
</dbReference>